<keyword evidence="1" id="KW-1133">Transmembrane helix</keyword>
<reference evidence="3" key="1">
    <citation type="submission" date="2023-10" db="EMBL/GenBank/DDBJ databases">
        <title>Genome assembly of Pristionchus species.</title>
        <authorList>
            <person name="Yoshida K."/>
            <person name="Sommer R.J."/>
        </authorList>
    </citation>
    <scope>NUCLEOTIDE SEQUENCE</scope>
    <source>
        <strain evidence="3">RS5133</strain>
    </source>
</reference>
<keyword evidence="1" id="KW-0472">Membrane</keyword>
<dbReference type="AlphaFoldDB" id="A0AAV5UWN8"/>
<dbReference type="Proteomes" id="UP001432322">
    <property type="component" value="Unassembled WGS sequence"/>
</dbReference>
<feature type="chain" id="PRO_5043663661" description="Ion channel" evidence="2">
    <location>
        <begin position="19"/>
        <end position="280"/>
    </location>
</feature>
<protein>
    <recommendedName>
        <fullName evidence="5">Ion channel</fullName>
    </recommendedName>
</protein>
<feature type="signal peptide" evidence="2">
    <location>
        <begin position="1"/>
        <end position="18"/>
    </location>
</feature>
<evidence type="ECO:0000256" key="2">
    <source>
        <dbReference type="SAM" id="SignalP"/>
    </source>
</evidence>
<evidence type="ECO:0000313" key="4">
    <source>
        <dbReference type="Proteomes" id="UP001432322"/>
    </source>
</evidence>
<gene>
    <name evidence="3" type="ORF">PFISCL1PPCAC_2836</name>
</gene>
<keyword evidence="4" id="KW-1185">Reference proteome</keyword>
<dbReference type="EMBL" id="BTSY01000001">
    <property type="protein sequence ID" value="GMT11539.1"/>
    <property type="molecule type" value="Genomic_DNA"/>
</dbReference>
<proteinExistence type="predicted"/>
<comment type="caution">
    <text evidence="3">The sequence shown here is derived from an EMBL/GenBank/DDBJ whole genome shotgun (WGS) entry which is preliminary data.</text>
</comment>
<evidence type="ECO:0000313" key="3">
    <source>
        <dbReference type="EMBL" id="GMT11539.1"/>
    </source>
</evidence>
<keyword evidence="1" id="KW-0812">Transmembrane</keyword>
<keyword evidence="2" id="KW-0732">Signal</keyword>
<sequence>LLLPLLLLFSFHLTPSHASFNFSGIDLCSSLTPIAGGGSFVRSLTILVENTADIHETALTFHRLFCLIRPYSGQIAIYHPLHSTRAFSCCKDGENPYDFFVRTFENLRMSPSGICTVLSRKPAEKKLIFTDYNETYCSNADDKSTFVAVSTSFWSFTESFDVSDSTHFQVNVHLSTHIRTIYELAFHLGGRNGSASNINTTLAFVKRILPTSYLRDGGPRMIVGLFYLGILLFSIVILFVALLSLVNVNEHYLKIMEEIIRERVRRHRARLQENEEEEEG</sequence>
<feature type="transmembrane region" description="Helical" evidence="1">
    <location>
        <begin position="225"/>
        <end position="246"/>
    </location>
</feature>
<evidence type="ECO:0000256" key="1">
    <source>
        <dbReference type="SAM" id="Phobius"/>
    </source>
</evidence>
<organism evidence="3 4">
    <name type="scientific">Pristionchus fissidentatus</name>
    <dbReference type="NCBI Taxonomy" id="1538716"/>
    <lineage>
        <taxon>Eukaryota</taxon>
        <taxon>Metazoa</taxon>
        <taxon>Ecdysozoa</taxon>
        <taxon>Nematoda</taxon>
        <taxon>Chromadorea</taxon>
        <taxon>Rhabditida</taxon>
        <taxon>Rhabditina</taxon>
        <taxon>Diplogasteromorpha</taxon>
        <taxon>Diplogasteroidea</taxon>
        <taxon>Neodiplogasteridae</taxon>
        <taxon>Pristionchus</taxon>
    </lineage>
</organism>
<feature type="non-terminal residue" evidence="3">
    <location>
        <position position="280"/>
    </location>
</feature>
<accession>A0AAV5UWN8</accession>
<name>A0AAV5UWN8_9BILA</name>
<evidence type="ECO:0008006" key="5">
    <source>
        <dbReference type="Google" id="ProtNLM"/>
    </source>
</evidence>
<feature type="non-terminal residue" evidence="3">
    <location>
        <position position="1"/>
    </location>
</feature>